<accession>A0A1H9DB62</accession>
<dbReference type="STRING" id="1299341.SAMN05444005_106137"/>
<dbReference type="Proteomes" id="UP000198648">
    <property type="component" value="Unassembled WGS sequence"/>
</dbReference>
<evidence type="ECO:0000313" key="1">
    <source>
        <dbReference type="EMBL" id="SEQ10601.1"/>
    </source>
</evidence>
<dbReference type="RefSeq" id="WP_143065650.1">
    <property type="nucleotide sequence ID" value="NZ_FOEI01000006.1"/>
</dbReference>
<proteinExistence type="predicted"/>
<gene>
    <name evidence="1" type="ORF">SAMN05444005_106137</name>
</gene>
<organism evidence="1 2">
    <name type="scientific">Flavobacterium urocaniciphilum</name>
    <dbReference type="NCBI Taxonomy" id="1299341"/>
    <lineage>
        <taxon>Bacteria</taxon>
        <taxon>Pseudomonadati</taxon>
        <taxon>Bacteroidota</taxon>
        <taxon>Flavobacteriia</taxon>
        <taxon>Flavobacteriales</taxon>
        <taxon>Flavobacteriaceae</taxon>
        <taxon>Flavobacterium</taxon>
    </lineage>
</organism>
<sequence length="220" mass="26448">MFRTVISCAVILSTIFFCVWEKNKANTIMNKNCIEIYLYEDYVMPENCVWYKDTDNYDNSYRAAERSIFDTIINKHLQGKEFNLNNKFDKTLIIKNEEIINFKNQYLLINLKKYHQLFQWESPINLKQFVITVNKKPVLNGYFHKTIMSYIVHDEVLLYDTTGLDTKHKTKSGFYKNYLKPEHCDLYLFNFRNGDMKNINLKKDYPELYNAFKNTNRLVE</sequence>
<dbReference type="OrthoDB" id="1493702at2"/>
<protein>
    <submittedName>
        <fullName evidence="1">Uncharacterized protein</fullName>
    </submittedName>
</protein>
<name>A0A1H9DB62_9FLAO</name>
<dbReference type="AlphaFoldDB" id="A0A1H9DB62"/>
<keyword evidence="2" id="KW-1185">Reference proteome</keyword>
<reference evidence="1 2" key="1">
    <citation type="submission" date="2016-10" db="EMBL/GenBank/DDBJ databases">
        <authorList>
            <person name="de Groot N.N."/>
        </authorList>
    </citation>
    <scope>NUCLEOTIDE SEQUENCE [LARGE SCALE GENOMIC DNA]</scope>
    <source>
        <strain evidence="1 2">DSM 27078</strain>
    </source>
</reference>
<dbReference type="EMBL" id="FOEI01000006">
    <property type="protein sequence ID" value="SEQ10601.1"/>
    <property type="molecule type" value="Genomic_DNA"/>
</dbReference>
<evidence type="ECO:0000313" key="2">
    <source>
        <dbReference type="Proteomes" id="UP000198648"/>
    </source>
</evidence>